<proteinExistence type="predicted"/>
<reference evidence="1 2" key="1">
    <citation type="submission" date="2014-04" db="EMBL/GenBank/DDBJ databases">
        <authorList>
            <consortium name="DOE Joint Genome Institute"/>
            <person name="Kuo A."/>
            <person name="Ruytinx J."/>
            <person name="Rineau F."/>
            <person name="Colpaert J."/>
            <person name="Kohler A."/>
            <person name="Nagy L.G."/>
            <person name="Floudas D."/>
            <person name="Copeland A."/>
            <person name="Barry K.W."/>
            <person name="Cichocki N."/>
            <person name="Veneault-Fourrey C."/>
            <person name="LaButti K."/>
            <person name="Lindquist E.A."/>
            <person name="Lipzen A."/>
            <person name="Lundell T."/>
            <person name="Morin E."/>
            <person name="Murat C."/>
            <person name="Sun H."/>
            <person name="Tunlid A."/>
            <person name="Henrissat B."/>
            <person name="Grigoriev I.V."/>
            <person name="Hibbett D.S."/>
            <person name="Martin F."/>
            <person name="Nordberg H.P."/>
            <person name="Cantor M.N."/>
            <person name="Hua S.X."/>
        </authorList>
    </citation>
    <scope>NUCLEOTIDE SEQUENCE [LARGE SCALE GENOMIC DNA]</scope>
    <source>
        <strain evidence="1 2">UH-Slu-Lm8-n1</strain>
    </source>
</reference>
<dbReference type="Proteomes" id="UP000054485">
    <property type="component" value="Unassembled WGS sequence"/>
</dbReference>
<name>A0A0D0AYG6_9AGAM</name>
<protein>
    <submittedName>
        <fullName evidence="1">Unplaced genomic scaffold CY34scaffold_214, whole genome shotgun sequence</fullName>
    </submittedName>
</protein>
<evidence type="ECO:0000313" key="2">
    <source>
        <dbReference type="Proteomes" id="UP000054485"/>
    </source>
</evidence>
<organism evidence="1 2">
    <name type="scientific">Suillus luteus UH-Slu-Lm8-n1</name>
    <dbReference type="NCBI Taxonomy" id="930992"/>
    <lineage>
        <taxon>Eukaryota</taxon>
        <taxon>Fungi</taxon>
        <taxon>Dikarya</taxon>
        <taxon>Basidiomycota</taxon>
        <taxon>Agaricomycotina</taxon>
        <taxon>Agaricomycetes</taxon>
        <taxon>Agaricomycetidae</taxon>
        <taxon>Boletales</taxon>
        <taxon>Suillineae</taxon>
        <taxon>Suillaceae</taxon>
        <taxon>Suillus</taxon>
    </lineage>
</organism>
<dbReference type="AlphaFoldDB" id="A0A0D0AYG6"/>
<dbReference type="HOGENOM" id="CLU_2814121_0_0_1"/>
<keyword evidence="2" id="KW-1185">Reference proteome</keyword>
<sequence>MDAFGDLHVNKLSLVTFPGKKTSKIIFESDNRLGWCLQKIALSAAYDMLGLSFNEYSLLKDGFAHEQ</sequence>
<accession>A0A0D0AYG6</accession>
<dbReference type="EMBL" id="KN835345">
    <property type="protein sequence ID" value="KIK39377.1"/>
    <property type="molecule type" value="Genomic_DNA"/>
</dbReference>
<gene>
    <name evidence="1" type="ORF">CY34DRAFT_808363</name>
</gene>
<evidence type="ECO:0000313" key="1">
    <source>
        <dbReference type="EMBL" id="KIK39377.1"/>
    </source>
</evidence>
<reference evidence="2" key="2">
    <citation type="submission" date="2015-01" db="EMBL/GenBank/DDBJ databases">
        <title>Evolutionary Origins and Diversification of the Mycorrhizal Mutualists.</title>
        <authorList>
            <consortium name="DOE Joint Genome Institute"/>
            <consortium name="Mycorrhizal Genomics Consortium"/>
            <person name="Kohler A."/>
            <person name="Kuo A."/>
            <person name="Nagy L.G."/>
            <person name="Floudas D."/>
            <person name="Copeland A."/>
            <person name="Barry K.W."/>
            <person name="Cichocki N."/>
            <person name="Veneault-Fourrey C."/>
            <person name="LaButti K."/>
            <person name="Lindquist E.A."/>
            <person name="Lipzen A."/>
            <person name="Lundell T."/>
            <person name="Morin E."/>
            <person name="Murat C."/>
            <person name="Riley R."/>
            <person name="Ohm R."/>
            <person name="Sun H."/>
            <person name="Tunlid A."/>
            <person name="Henrissat B."/>
            <person name="Grigoriev I.V."/>
            <person name="Hibbett D.S."/>
            <person name="Martin F."/>
        </authorList>
    </citation>
    <scope>NUCLEOTIDE SEQUENCE [LARGE SCALE GENOMIC DNA]</scope>
    <source>
        <strain evidence="2">UH-Slu-Lm8-n1</strain>
    </source>
</reference>
<dbReference type="InParanoid" id="A0A0D0AYG6"/>